<dbReference type="CDD" id="cd01949">
    <property type="entry name" value="GGDEF"/>
    <property type="match status" value="1"/>
</dbReference>
<gene>
    <name evidence="2" type="ORF">GCM10008919_21260</name>
</gene>
<dbReference type="Pfam" id="PF08448">
    <property type="entry name" value="PAS_4"/>
    <property type="match status" value="1"/>
</dbReference>
<feature type="domain" description="GGDEF" evidence="1">
    <location>
        <begin position="285"/>
        <end position="417"/>
    </location>
</feature>
<name>A0ABP3CXM7_9FIRM</name>
<dbReference type="Gene3D" id="3.30.450.20">
    <property type="entry name" value="PAS domain"/>
    <property type="match status" value="1"/>
</dbReference>
<dbReference type="PANTHER" id="PTHR44757">
    <property type="entry name" value="DIGUANYLATE CYCLASE DGCP"/>
    <property type="match status" value="1"/>
</dbReference>
<dbReference type="Pfam" id="PF00990">
    <property type="entry name" value="GGDEF"/>
    <property type="match status" value="1"/>
</dbReference>
<evidence type="ECO:0000259" key="1">
    <source>
        <dbReference type="PROSITE" id="PS50887"/>
    </source>
</evidence>
<evidence type="ECO:0000313" key="3">
    <source>
        <dbReference type="Proteomes" id="UP001500399"/>
    </source>
</evidence>
<dbReference type="EMBL" id="BAAACR010000017">
    <property type="protein sequence ID" value="GAA0217890.1"/>
    <property type="molecule type" value="Genomic_DNA"/>
</dbReference>
<evidence type="ECO:0000313" key="2">
    <source>
        <dbReference type="EMBL" id="GAA0217890.1"/>
    </source>
</evidence>
<dbReference type="InterPro" id="IPR043128">
    <property type="entry name" value="Rev_trsase/Diguanyl_cyclase"/>
</dbReference>
<sequence>MYHVRLKIALIGVEEDKADVWKGIAPKERFHHSFYTIAQEDELIRELADEEQLLIIMDKKCFLSPYMVRKTMPTHDSLLILCADNPEQLVREDYDAVDEIWLNDGAALARFYFNNVLTRMADAKRAWLQETWLQATINTLPDMIWFKDMKGIHLEVNDAFCTAVAKEKENVRGRDHYYIWDIPKEVYEASDYVCVETEDEVIAARQTCLFDEEVMKADGSLSKLKTYKTPIFDGDTIIGTVGIARDVTKEYEYQQNIIYMALHDQLTGLANRRQLDDFLSKLETNEMVVACLDLDHFKSVNDTYGHMAGDEALIRTSDLLKKHFPDTLNVRLGGDEFLIIFTDGVVSENIPSRMQAFLDDFFEAFKEDKRFGILSASAGIAEGKVGHGSFDLLLQKADEALYEAKESGRGRYVISRRDEHEVIR</sequence>
<dbReference type="NCBIfam" id="TIGR00229">
    <property type="entry name" value="sensory_box"/>
    <property type="match status" value="1"/>
</dbReference>
<dbReference type="SUPFAM" id="SSF55785">
    <property type="entry name" value="PYP-like sensor domain (PAS domain)"/>
    <property type="match status" value="1"/>
</dbReference>
<dbReference type="SMART" id="SM00267">
    <property type="entry name" value="GGDEF"/>
    <property type="match status" value="1"/>
</dbReference>
<dbReference type="InterPro" id="IPR029787">
    <property type="entry name" value="Nucleotide_cyclase"/>
</dbReference>
<dbReference type="InterPro" id="IPR000160">
    <property type="entry name" value="GGDEF_dom"/>
</dbReference>
<dbReference type="InterPro" id="IPR013656">
    <property type="entry name" value="PAS_4"/>
</dbReference>
<dbReference type="PROSITE" id="PS50887">
    <property type="entry name" value="GGDEF"/>
    <property type="match status" value="1"/>
</dbReference>
<organism evidence="2 3">
    <name type="scientific">Selenomonas dianae</name>
    <dbReference type="NCBI Taxonomy" id="135079"/>
    <lineage>
        <taxon>Bacteria</taxon>
        <taxon>Bacillati</taxon>
        <taxon>Bacillota</taxon>
        <taxon>Negativicutes</taxon>
        <taxon>Selenomonadales</taxon>
        <taxon>Selenomonadaceae</taxon>
        <taxon>Selenomonas</taxon>
    </lineage>
</organism>
<protein>
    <recommendedName>
        <fullName evidence="1">GGDEF domain-containing protein</fullName>
    </recommendedName>
</protein>
<dbReference type="RefSeq" id="WP_343749067.1">
    <property type="nucleotide sequence ID" value="NZ_BAAACR010000017.1"/>
</dbReference>
<dbReference type="InterPro" id="IPR052155">
    <property type="entry name" value="Biofilm_reg_signaling"/>
</dbReference>
<dbReference type="Gene3D" id="3.30.70.270">
    <property type="match status" value="1"/>
</dbReference>
<comment type="caution">
    <text evidence="2">The sequence shown here is derived from an EMBL/GenBank/DDBJ whole genome shotgun (WGS) entry which is preliminary data.</text>
</comment>
<accession>A0ABP3CXM7</accession>
<dbReference type="SUPFAM" id="SSF55073">
    <property type="entry name" value="Nucleotide cyclase"/>
    <property type="match status" value="1"/>
</dbReference>
<dbReference type="Proteomes" id="UP001500399">
    <property type="component" value="Unassembled WGS sequence"/>
</dbReference>
<dbReference type="PANTHER" id="PTHR44757:SF2">
    <property type="entry name" value="BIOFILM ARCHITECTURE MAINTENANCE PROTEIN MBAA"/>
    <property type="match status" value="1"/>
</dbReference>
<dbReference type="InterPro" id="IPR000014">
    <property type="entry name" value="PAS"/>
</dbReference>
<dbReference type="NCBIfam" id="TIGR00254">
    <property type="entry name" value="GGDEF"/>
    <property type="match status" value="1"/>
</dbReference>
<proteinExistence type="predicted"/>
<keyword evidence="3" id="KW-1185">Reference proteome</keyword>
<reference evidence="3" key="1">
    <citation type="journal article" date="2019" name="Int. J. Syst. Evol. Microbiol.">
        <title>The Global Catalogue of Microorganisms (GCM) 10K type strain sequencing project: providing services to taxonomists for standard genome sequencing and annotation.</title>
        <authorList>
            <consortium name="The Broad Institute Genomics Platform"/>
            <consortium name="The Broad Institute Genome Sequencing Center for Infectious Disease"/>
            <person name="Wu L."/>
            <person name="Ma J."/>
        </authorList>
    </citation>
    <scope>NUCLEOTIDE SEQUENCE [LARGE SCALE GENOMIC DNA]</scope>
    <source>
        <strain evidence="3">JCM 8542</strain>
    </source>
</reference>
<dbReference type="InterPro" id="IPR035965">
    <property type="entry name" value="PAS-like_dom_sf"/>
</dbReference>